<dbReference type="AlphaFoldDB" id="A0A1H2A525"/>
<dbReference type="RefSeq" id="WP_088500319.1">
    <property type="nucleotide sequence ID" value="NZ_JABTYG010000001.1"/>
</dbReference>
<evidence type="ECO:0000313" key="3">
    <source>
        <dbReference type="EMBL" id="SDT40963.1"/>
    </source>
</evidence>
<reference evidence="4" key="2">
    <citation type="submission" date="2016-10" db="EMBL/GenBank/DDBJ databases">
        <authorList>
            <person name="Varghese N."/>
            <person name="Submissions S."/>
        </authorList>
    </citation>
    <scope>NUCLEOTIDE SEQUENCE [LARGE SCALE GENOMIC DNA]</scope>
    <source>
        <strain evidence="4">BS3782</strain>
    </source>
</reference>
<gene>
    <name evidence="2" type="ORF">F7R14_04415</name>
    <name evidence="3" type="ORF">SAMN04490191_4321</name>
</gene>
<feature type="signal peptide" evidence="1">
    <location>
        <begin position="1"/>
        <end position="20"/>
    </location>
</feature>
<dbReference type="Proteomes" id="UP000434925">
    <property type="component" value="Unassembled WGS sequence"/>
</dbReference>
<evidence type="ECO:0000313" key="2">
    <source>
        <dbReference type="EMBL" id="KAB0507117.1"/>
    </source>
</evidence>
<proteinExistence type="predicted"/>
<evidence type="ECO:0000313" key="4">
    <source>
        <dbReference type="Proteomes" id="UP000182814"/>
    </source>
</evidence>
<organism evidence="3 4">
    <name type="scientific">Pseudomonas lini</name>
    <dbReference type="NCBI Taxonomy" id="163011"/>
    <lineage>
        <taxon>Bacteria</taxon>
        <taxon>Pseudomonadati</taxon>
        <taxon>Pseudomonadota</taxon>
        <taxon>Gammaproteobacteria</taxon>
        <taxon>Pseudomonadales</taxon>
        <taxon>Pseudomonadaceae</taxon>
        <taxon>Pseudomonas</taxon>
    </lineage>
</organism>
<reference evidence="3" key="1">
    <citation type="submission" date="2016-10" db="EMBL/GenBank/DDBJ databases">
        <authorList>
            <person name="de Groot N.N."/>
        </authorList>
    </citation>
    <scope>NUCLEOTIDE SEQUENCE [LARGE SCALE GENOMIC DNA]</scope>
    <source>
        <strain evidence="3">BS3782</strain>
    </source>
</reference>
<feature type="chain" id="PRO_5044558279" evidence="1">
    <location>
        <begin position="21"/>
        <end position="348"/>
    </location>
</feature>
<dbReference type="InterPro" id="IPR011990">
    <property type="entry name" value="TPR-like_helical_dom_sf"/>
</dbReference>
<evidence type="ECO:0000313" key="5">
    <source>
        <dbReference type="Proteomes" id="UP000434925"/>
    </source>
</evidence>
<dbReference type="Gene3D" id="1.25.40.10">
    <property type="entry name" value="Tetratricopeptide repeat domain"/>
    <property type="match status" value="1"/>
</dbReference>
<evidence type="ECO:0000256" key="1">
    <source>
        <dbReference type="SAM" id="SignalP"/>
    </source>
</evidence>
<keyword evidence="4" id="KW-1185">Reference proteome</keyword>
<dbReference type="SUPFAM" id="SSF81901">
    <property type="entry name" value="HCP-like"/>
    <property type="match status" value="2"/>
</dbReference>
<accession>A0A1H2A525</accession>
<dbReference type="EMBL" id="LT629746">
    <property type="protein sequence ID" value="SDT40963.1"/>
    <property type="molecule type" value="Genomic_DNA"/>
</dbReference>
<dbReference type="Proteomes" id="UP000182814">
    <property type="component" value="Chromosome I"/>
</dbReference>
<sequence length="348" mass="38540">MKISLFVACLAIGTFSQVGAGQLTIQQQTIKPQKPLLTEKPKSVEAMVSFNPQSAKIQGITLYNQFKTISAVPFLELAAQVDDHEAQYYLGEAIRKNKKYMTSEAQSAYEASALQGDIYSMIRLAGEKNDLCVEMTNCPKGRKEPGDWGKMALDAASVEAAKGNAEAMYLMFIVTGDDKWLEKSAENGYAFAQYFLGVSYREGRGFFLLPSNREEVVERLMKSSAEGGYPQGMLEYGAILAEKKDMQGFRLWNKKAAETGYATAIFGYASNLGKESSEFGYTYDPIKSYALLHLLLELDGGGGMPDYVNYVLPDISAKMTPAQIEKAKILSKEWKESHPPLSFFPDKL</sequence>
<dbReference type="EMBL" id="VZPO01000002">
    <property type="protein sequence ID" value="KAB0507117.1"/>
    <property type="molecule type" value="Genomic_DNA"/>
</dbReference>
<protein>
    <submittedName>
        <fullName evidence="2">Sel1 repeat family protein</fullName>
    </submittedName>
</protein>
<keyword evidence="1" id="KW-0732">Signal</keyword>
<reference evidence="2 5" key="3">
    <citation type="submission" date="2019-09" db="EMBL/GenBank/DDBJ databases">
        <title>Draft genome sequences of 48 bacterial type strains from the CCUG.</title>
        <authorList>
            <person name="Tunovic T."/>
            <person name="Pineiro-Iglesias B."/>
            <person name="Unosson C."/>
            <person name="Inganas E."/>
            <person name="Ohlen M."/>
            <person name="Cardew S."/>
            <person name="Jensie-Markopoulos S."/>
            <person name="Salva-Serra F."/>
            <person name="Jaen-Luchoro D."/>
            <person name="Karlsson R."/>
            <person name="Svensson-Stadler L."/>
            <person name="Chun J."/>
            <person name="Moore E."/>
        </authorList>
    </citation>
    <scope>NUCLEOTIDE SEQUENCE [LARGE SCALE GENOMIC DNA]</scope>
    <source>
        <strain evidence="2 5">CCUG 51522</strain>
    </source>
</reference>
<name>A0A1H2A525_9PSED</name>